<protein>
    <recommendedName>
        <fullName evidence="13">Signal transducer and activator of transcription</fullName>
    </recommendedName>
</protein>
<dbReference type="PANTHER" id="PTHR11801">
    <property type="entry name" value="SIGNAL TRANSDUCER AND ACTIVATOR OF TRANSCRIPTION"/>
    <property type="match status" value="1"/>
</dbReference>
<dbReference type="Pfam" id="PF21354">
    <property type="entry name" value="STAT_linker"/>
    <property type="match status" value="1"/>
</dbReference>
<evidence type="ECO:0000256" key="9">
    <source>
        <dbReference type="ARBA" id="ARBA00023159"/>
    </source>
</evidence>
<dbReference type="Gene3D" id="1.10.532.10">
    <property type="entry name" value="STAT transcription factor, N-terminal domain"/>
    <property type="match status" value="1"/>
</dbReference>
<dbReference type="SUPFAM" id="SSF47655">
    <property type="entry name" value="STAT"/>
    <property type="match status" value="1"/>
</dbReference>
<dbReference type="InterPro" id="IPR008967">
    <property type="entry name" value="p53-like_TF_DNA-bd_sf"/>
</dbReference>
<dbReference type="InterPro" id="IPR015988">
    <property type="entry name" value="STAT_TF_CC"/>
</dbReference>
<dbReference type="Gene3D" id="1.20.1050.20">
    <property type="entry name" value="STAT transcription factor, all-alpha domain"/>
    <property type="match status" value="1"/>
</dbReference>
<evidence type="ECO:0000256" key="11">
    <source>
        <dbReference type="ARBA" id="ARBA00023242"/>
    </source>
</evidence>
<evidence type="ECO:0000256" key="12">
    <source>
        <dbReference type="PROSITE-ProRule" id="PRU00191"/>
    </source>
</evidence>
<dbReference type="Proteomes" id="UP000830375">
    <property type="component" value="Unassembled WGS sequence"/>
</dbReference>
<evidence type="ECO:0000259" key="14">
    <source>
        <dbReference type="PROSITE" id="PS50001"/>
    </source>
</evidence>
<dbReference type="InterPro" id="IPR000980">
    <property type="entry name" value="SH2"/>
</dbReference>
<dbReference type="SUPFAM" id="SSF49417">
    <property type="entry name" value="p53-like transcription factors"/>
    <property type="match status" value="1"/>
</dbReference>
<feature type="domain" description="SH2" evidence="14">
    <location>
        <begin position="544"/>
        <end position="645"/>
    </location>
</feature>
<dbReference type="SMART" id="SM00964">
    <property type="entry name" value="STAT_int"/>
    <property type="match status" value="1"/>
</dbReference>
<keyword evidence="6 12" id="KW-0727">SH2 domain</keyword>
<dbReference type="SUPFAM" id="SSF48092">
    <property type="entry name" value="Transcription factor STAT-4 N-domain"/>
    <property type="match status" value="1"/>
</dbReference>
<dbReference type="InterPro" id="IPR036860">
    <property type="entry name" value="SH2_dom_sf"/>
</dbReference>
<dbReference type="InterPro" id="IPR036535">
    <property type="entry name" value="STAT_N_sf"/>
</dbReference>
<comment type="caution">
    <text evidence="15">The sequence shown here is derived from an EMBL/GenBank/DDBJ whole genome shotgun (WGS) entry which is preliminary data.</text>
</comment>
<keyword evidence="10 13" id="KW-0804">Transcription</keyword>
<keyword evidence="8 13" id="KW-0238">DNA-binding</keyword>
<evidence type="ECO:0000256" key="3">
    <source>
        <dbReference type="ARBA" id="ARBA00005586"/>
    </source>
</evidence>
<dbReference type="CDD" id="cd16855">
    <property type="entry name" value="STAT5_CCD"/>
    <property type="match status" value="1"/>
</dbReference>
<dbReference type="Gene3D" id="3.30.505.10">
    <property type="entry name" value="SH2 domain"/>
    <property type="match status" value="1"/>
</dbReference>
<dbReference type="InterPro" id="IPR013799">
    <property type="entry name" value="STAT_TF_prot_interaction"/>
</dbReference>
<evidence type="ECO:0000256" key="2">
    <source>
        <dbReference type="ARBA" id="ARBA00004496"/>
    </source>
</evidence>
<dbReference type="PROSITE" id="PS50001">
    <property type="entry name" value="SH2"/>
    <property type="match status" value="1"/>
</dbReference>
<dbReference type="InterPro" id="IPR012345">
    <property type="entry name" value="STAT_TF_DNA-bd_N"/>
</dbReference>
<evidence type="ECO:0000256" key="1">
    <source>
        <dbReference type="ARBA" id="ARBA00004123"/>
    </source>
</evidence>
<dbReference type="InterPro" id="IPR048988">
    <property type="entry name" value="STAT_linker"/>
</dbReference>
<keyword evidence="16" id="KW-1185">Reference proteome</keyword>
<dbReference type="Gene3D" id="1.10.238.10">
    <property type="entry name" value="EF-hand"/>
    <property type="match status" value="1"/>
</dbReference>
<keyword evidence="7 13" id="KW-0805">Transcription regulation</keyword>
<dbReference type="EMBL" id="JACTAM010000003">
    <property type="protein sequence ID" value="KAI2666381.1"/>
    <property type="molecule type" value="Genomic_DNA"/>
</dbReference>
<evidence type="ECO:0000256" key="10">
    <source>
        <dbReference type="ARBA" id="ARBA00023163"/>
    </source>
</evidence>
<keyword evidence="9 13" id="KW-0010">Activator</keyword>
<comment type="similarity">
    <text evidence="3 13">Belongs to the transcription factor STAT family.</text>
</comment>
<sequence>MAVWIQAQQLQGDALHQMQSLYGQHFPIEVRHYLSQWIEGQLWDAIDLENPQEEIKAKRLLDSLIQELQKKAEHQVGEDGFLLKIKLGHYASQLKSTYDRCPLELVRCIKHILYTEQRLVREATNSSSPVGGLMDSMSQKYHQINQAFEELRILTQDTENDLRKLQHNQDLATLPPADRQLREPSLLSKRATVEAWLTREANTLQKYRLGLAEKHQKTLALLRKQQTVILDDELIQCEKLAETIWQNRQQIRRAEHLRQQLPIPGPIEELLTELNSTITDIISALVTSTFIIEKQPPQVLKTQTKFAATVRLLVGGKLNVHMNPPQVKATIISEQQAKALLKNENTRNGEILNNNCVMEYHQTTGTLSAHFRNMSLKRIRRSDRRGAESVTEEKFTILFESQFSVGGNELVFQVKTLSLPVVVIVHGSQDNNATATVLWDNAFAEPGRVPFIVPDKVLWPQLCEALNMKYKAEVQSNRGLSEENLVFLAQKAFSSSSVNPEDYRNMTMTWSQFNRESLPGRNFTFWQWFDGVMELTKKHLKPHWNDGAILGFVNKQQAQDMLMSKPNGTFLLRFSDSEIGGITIAWVAENPNKAGERMVWNLMPYTTKDFSIRSLADRISDLNHLLFLYPDRPKDEVFSKYYTPPLSKAVDGYVKPQIKQVVPDGDPMLDADGDFDLDDTMDVARHVEELLRRPMESQWSGQHVGLYDFQFSFSLSSNFFFFPSSLKRKELMEEKKKYYEPSSNEMPSNSIVERKKERERDRCMLSLFLCAATGDDLICSHAFLSEQNKRTRRHGYTCCSSYAPNRPSYRFAFLHVTCIFFLTYACTEALATQDIDVQLMTLDGSVPLCSAK</sequence>
<comment type="subcellular location">
    <subcellularLocation>
        <location evidence="2 13">Cytoplasm</location>
    </subcellularLocation>
    <subcellularLocation>
        <location evidence="1 13">Nucleus</location>
    </subcellularLocation>
</comment>
<keyword evidence="5 13" id="KW-0597">Phosphoprotein</keyword>
<dbReference type="CDD" id="cd16849">
    <property type="entry name" value="STAT5_DBD"/>
    <property type="match status" value="1"/>
</dbReference>
<proteinExistence type="inferred from homology"/>
<gene>
    <name evidence="15" type="ORF">H4Q32_010233</name>
</gene>
<name>A0ABQ8MU64_LABRO</name>
<evidence type="ECO:0000256" key="4">
    <source>
        <dbReference type="ARBA" id="ARBA00022490"/>
    </source>
</evidence>
<dbReference type="SUPFAM" id="SSF55550">
    <property type="entry name" value="SH2 domain"/>
    <property type="match status" value="1"/>
</dbReference>
<dbReference type="Pfam" id="PF00017">
    <property type="entry name" value="SH2"/>
    <property type="match status" value="1"/>
</dbReference>
<dbReference type="InterPro" id="IPR035858">
    <property type="entry name" value="STAT5a/5b_DBD"/>
</dbReference>
<dbReference type="InterPro" id="IPR046994">
    <property type="entry name" value="STAT5_CC"/>
</dbReference>
<evidence type="ECO:0000256" key="5">
    <source>
        <dbReference type="ARBA" id="ARBA00022553"/>
    </source>
</evidence>
<dbReference type="SMART" id="SM00252">
    <property type="entry name" value="SH2"/>
    <property type="match status" value="1"/>
</dbReference>
<keyword evidence="4 13" id="KW-0963">Cytoplasm</keyword>
<evidence type="ECO:0000256" key="7">
    <source>
        <dbReference type="ARBA" id="ARBA00023015"/>
    </source>
</evidence>
<evidence type="ECO:0000313" key="16">
    <source>
        <dbReference type="Proteomes" id="UP000830375"/>
    </source>
</evidence>
<dbReference type="InterPro" id="IPR013801">
    <property type="entry name" value="STAT_TF_DNA-bd"/>
</dbReference>
<evidence type="ECO:0000256" key="13">
    <source>
        <dbReference type="RuleBase" id="RU046415"/>
    </source>
</evidence>
<keyword evidence="11 13" id="KW-0539">Nucleus</keyword>
<dbReference type="Pfam" id="PF02864">
    <property type="entry name" value="STAT_bind"/>
    <property type="match status" value="1"/>
</dbReference>
<reference evidence="15 16" key="1">
    <citation type="submission" date="2022-01" db="EMBL/GenBank/DDBJ databases">
        <title>A high-quality chromosome-level genome assembly of rohu carp, Labeo rohita.</title>
        <authorList>
            <person name="Arick M.A. II"/>
            <person name="Hsu C.-Y."/>
            <person name="Magbanua Z."/>
            <person name="Pechanova O."/>
            <person name="Grover C."/>
            <person name="Miller E."/>
            <person name="Thrash A."/>
            <person name="Ezzel L."/>
            <person name="Alam S."/>
            <person name="Benzie J."/>
            <person name="Hamilton M."/>
            <person name="Karsi A."/>
            <person name="Lawrence M.L."/>
            <person name="Peterson D.G."/>
        </authorList>
    </citation>
    <scope>NUCLEOTIDE SEQUENCE [LARGE SCALE GENOMIC DNA]</scope>
    <source>
        <strain evidence="16">BAU-BD-2019</strain>
        <tissue evidence="15">Blood</tissue>
    </source>
</reference>
<dbReference type="Gene3D" id="2.60.40.630">
    <property type="entry name" value="STAT transcription factor, DNA-binding domain"/>
    <property type="match status" value="1"/>
</dbReference>
<dbReference type="Pfam" id="PF01017">
    <property type="entry name" value="STAT_alpha"/>
    <property type="match status" value="2"/>
</dbReference>
<accession>A0ABQ8MU64</accession>
<dbReference type="InterPro" id="IPR013800">
    <property type="entry name" value="STAT_TF_alpha"/>
</dbReference>
<dbReference type="Pfam" id="PF02865">
    <property type="entry name" value="STAT_int"/>
    <property type="match status" value="1"/>
</dbReference>
<organism evidence="15 16">
    <name type="scientific">Labeo rohita</name>
    <name type="common">Indian major carp</name>
    <name type="synonym">Cyprinus rohita</name>
    <dbReference type="NCBI Taxonomy" id="84645"/>
    <lineage>
        <taxon>Eukaryota</taxon>
        <taxon>Metazoa</taxon>
        <taxon>Chordata</taxon>
        <taxon>Craniata</taxon>
        <taxon>Vertebrata</taxon>
        <taxon>Euteleostomi</taxon>
        <taxon>Actinopterygii</taxon>
        <taxon>Neopterygii</taxon>
        <taxon>Teleostei</taxon>
        <taxon>Ostariophysi</taxon>
        <taxon>Cypriniformes</taxon>
        <taxon>Cyprinidae</taxon>
        <taxon>Labeoninae</taxon>
        <taxon>Labeonini</taxon>
        <taxon>Labeo</taxon>
    </lineage>
</organism>
<evidence type="ECO:0000256" key="8">
    <source>
        <dbReference type="ARBA" id="ARBA00023125"/>
    </source>
</evidence>
<dbReference type="InterPro" id="IPR001217">
    <property type="entry name" value="STAT"/>
</dbReference>
<evidence type="ECO:0000313" key="15">
    <source>
        <dbReference type="EMBL" id="KAI2666381.1"/>
    </source>
</evidence>
<evidence type="ECO:0000256" key="6">
    <source>
        <dbReference type="ARBA" id="ARBA00022999"/>
    </source>
</evidence>